<feature type="region of interest" description="Disordered" evidence="1">
    <location>
        <begin position="22"/>
        <end position="66"/>
    </location>
</feature>
<feature type="region of interest" description="Disordered" evidence="1">
    <location>
        <begin position="570"/>
        <end position="597"/>
    </location>
</feature>
<dbReference type="AlphaFoldDB" id="A0A9P1DX84"/>
<gene>
    <name evidence="2" type="ORF">CEURO_LOCUS666</name>
</gene>
<protein>
    <recommendedName>
        <fullName evidence="4">DUF3741 domain-containing protein</fullName>
    </recommendedName>
</protein>
<dbReference type="OrthoDB" id="761625at2759"/>
<evidence type="ECO:0000313" key="3">
    <source>
        <dbReference type="Proteomes" id="UP001152484"/>
    </source>
</evidence>
<feature type="region of interest" description="Disordered" evidence="1">
    <location>
        <begin position="279"/>
        <end position="300"/>
    </location>
</feature>
<feature type="compositionally biased region" description="Basic and acidic residues" evidence="1">
    <location>
        <begin position="404"/>
        <end position="413"/>
    </location>
</feature>
<feature type="compositionally biased region" description="Polar residues" evidence="1">
    <location>
        <begin position="570"/>
        <end position="587"/>
    </location>
</feature>
<comment type="caution">
    <text evidence="2">The sequence shown here is derived from an EMBL/GenBank/DDBJ whole genome shotgun (WGS) entry which is preliminary data.</text>
</comment>
<feature type="compositionally biased region" description="Basic and acidic residues" evidence="1">
    <location>
        <begin position="588"/>
        <end position="597"/>
    </location>
</feature>
<accession>A0A9P1DX84</accession>
<dbReference type="PANTHER" id="PTHR34282">
    <property type="entry name" value="OS01G0228800 PROTEIN-RELATED"/>
    <property type="match status" value="1"/>
</dbReference>
<feature type="compositionally biased region" description="Basic and acidic residues" evidence="1">
    <location>
        <begin position="328"/>
        <end position="343"/>
    </location>
</feature>
<evidence type="ECO:0008006" key="4">
    <source>
        <dbReference type="Google" id="ProtNLM"/>
    </source>
</evidence>
<name>A0A9P1DX84_CUSEU</name>
<feature type="compositionally biased region" description="Basic and acidic residues" evidence="1">
    <location>
        <begin position="282"/>
        <end position="299"/>
    </location>
</feature>
<sequence>MWETMGAKSDLAQKLLQDLRLKKERMATSQNSSQSQSRGRYANAGQSHRGSHQIKSLEPTSSRGNRSVNIQQSSAQIVPYHGAQRVQSSGKKDLSMAIAVSIEKRDSFTKLNSSCNHNAVYGVVHQFGQRSFDFMGKMESSQYVTLSNVQVSEISKGIQKINKILKTTYSNGGNVNFDTYSFEVVGKELLKGAMDLESSLRMLVDLQEASSNHIITSQRKNRQITLLDEEDETNNVKTADQKHQDLPKFSFDNKPSRKSYNKKETTGSAQKLLALTYFKDASTNRERETSSTHGTEKGRISNVIAKLMGLDEFPRNKVLKASRHSAPKKNDKPPHHNSDHKAAENSSPELTKHRRNNNIHHRDNKIAENEAITVKRKLEIHKPTPSHMEGRLPKTVRNNNSTKSKSDPKREEPLLNQAKHAKHRAEEKPIKEIAIKRKESRIQTHIKDTLKNTLKQQSPILKVKKQVKCNVDSTCGVKGKLSEEHSIELKEENTSEFDKEEAVQEIVHCESKVLALHVHTEDKDAMELHRSSHQDAGQNPDISYKKKLQNHQEGDQGLFQDQVIKTVPTIISENQPTKSETCKSNPKQQKEPLTEPEKNLKESLIKSHLFLSTAEALLNLNLPVSVFYANDHITEGAERMLTVDCAYEVMKRKARRQELSALPHARIPITSFVKVRSLDDLIKQLCEDFEKLTSFDRSGSDEDCESTQYFDNMLAKDMENTEPDINCMWDLGWDGGAMFAFLEKGEVAKDVEKHLMKGLIEEVTADLF</sequence>
<feature type="region of interest" description="Disordered" evidence="1">
    <location>
        <begin position="322"/>
        <end position="426"/>
    </location>
</feature>
<organism evidence="2 3">
    <name type="scientific">Cuscuta europaea</name>
    <name type="common">European dodder</name>
    <dbReference type="NCBI Taxonomy" id="41803"/>
    <lineage>
        <taxon>Eukaryota</taxon>
        <taxon>Viridiplantae</taxon>
        <taxon>Streptophyta</taxon>
        <taxon>Embryophyta</taxon>
        <taxon>Tracheophyta</taxon>
        <taxon>Spermatophyta</taxon>
        <taxon>Magnoliopsida</taxon>
        <taxon>eudicotyledons</taxon>
        <taxon>Gunneridae</taxon>
        <taxon>Pentapetalae</taxon>
        <taxon>asterids</taxon>
        <taxon>lamiids</taxon>
        <taxon>Solanales</taxon>
        <taxon>Convolvulaceae</taxon>
        <taxon>Cuscuteae</taxon>
        <taxon>Cuscuta</taxon>
        <taxon>Cuscuta subgen. Cuscuta</taxon>
    </lineage>
</organism>
<evidence type="ECO:0000313" key="2">
    <source>
        <dbReference type="EMBL" id="CAH9054532.1"/>
    </source>
</evidence>
<dbReference type="EMBL" id="CAMAPE010000002">
    <property type="protein sequence ID" value="CAH9054532.1"/>
    <property type="molecule type" value="Genomic_DNA"/>
</dbReference>
<dbReference type="Proteomes" id="UP001152484">
    <property type="component" value="Unassembled WGS sequence"/>
</dbReference>
<proteinExistence type="predicted"/>
<dbReference type="PANTHER" id="PTHR34282:SF1">
    <property type="entry name" value="DUF3741 DOMAIN-CONTAINING PROTEIN"/>
    <property type="match status" value="1"/>
</dbReference>
<evidence type="ECO:0000256" key="1">
    <source>
        <dbReference type="SAM" id="MobiDB-lite"/>
    </source>
</evidence>
<feature type="compositionally biased region" description="Basic and acidic residues" evidence="1">
    <location>
        <begin position="376"/>
        <end position="392"/>
    </location>
</feature>
<keyword evidence="3" id="KW-1185">Reference proteome</keyword>
<feature type="region of interest" description="Disordered" evidence="1">
    <location>
        <begin position="232"/>
        <end position="266"/>
    </location>
</feature>
<reference evidence="2" key="1">
    <citation type="submission" date="2022-07" db="EMBL/GenBank/DDBJ databases">
        <authorList>
            <person name="Macas J."/>
            <person name="Novak P."/>
            <person name="Neumann P."/>
        </authorList>
    </citation>
    <scope>NUCLEOTIDE SEQUENCE</scope>
</reference>